<evidence type="ECO:0000256" key="5">
    <source>
        <dbReference type="ARBA" id="ARBA00045885"/>
    </source>
</evidence>
<keyword evidence="2" id="KW-0007">Acetylation</keyword>
<dbReference type="SUPFAM" id="SSF69304">
    <property type="entry name" value="Tricorn protease N-terminal domain"/>
    <property type="match status" value="2"/>
</dbReference>
<evidence type="ECO:0000313" key="7">
    <source>
        <dbReference type="EMBL" id="GLV60153.1"/>
    </source>
</evidence>
<dbReference type="Gene3D" id="3.40.50.1820">
    <property type="entry name" value="alpha/beta hydrolase"/>
    <property type="match status" value="1"/>
</dbReference>
<comment type="function">
    <text evidence="5">This enzyme catalyzes the hydrolysis of the N-terminal peptide bond of an N-acetylated peptide to generate an N-acetylated amino acid and a peptide with a free N-terminus. It preferentially cleaves off Ac-Ala, Ac-Met and Ac-Ser. Also, involved in the degradation of oxidized and glycated proteins.</text>
</comment>
<accession>A0ABQ6G238</accession>
<evidence type="ECO:0000256" key="1">
    <source>
        <dbReference type="ARBA" id="ARBA00022801"/>
    </source>
</evidence>
<feature type="domain" description="Peptidase S9 prolyl oligopeptidase catalytic" evidence="6">
    <location>
        <begin position="405"/>
        <end position="611"/>
    </location>
</feature>
<evidence type="ECO:0000256" key="4">
    <source>
        <dbReference type="ARBA" id="ARBA00032596"/>
    </source>
</evidence>
<name>A0ABQ6G238_9CHLR</name>
<keyword evidence="1 7" id="KW-0378">Hydrolase</keyword>
<keyword evidence="8" id="KW-1185">Reference proteome</keyword>
<dbReference type="InterPro" id="IPR002470">
    <property type="entry name" value="Peptidase_S9A"/>
</dbReference>
<evidence type="ECO:0000259" key="6">
    <source>
        <dbReference type="Pfam" id="PF00326"/>
    </source>
</evidence>
<evidence type="ECO:0000256" key="2">
    <source>
        <dbReference type="ARBA" id="ARBA00022990"/>
    </source>
</evidence>
<dbReference type="Gene3D" id="2.120.10.30">
    <property type="entry name" value="TolB, C-terminal domain"/>
    <property type="match status" value="1"/>
</dbReference>
<dbReference type="InterPro" id="IPR029058">
    <property type="entry name" value="AB_hydrolase_fold"/>
</dbReference>
<protein>
    <recommendedName>
        <fullName evidence="4">Acyl-peptide hydrolase</fullName>
    </recommendedName>
    <alternativeName>
        <fullName evidence="3">Acylaminoacyl-peptidase</fullName>
    </alternativeName>
</protein>
<dbReference type="EMBL" id="BSRI01000002">
    <property type="protein sequence ID" value="GLV60153.1"/>
    <property type="molecule type" value="Genomic_DNA"/>
</dbReference>
<dbReference type="InterPro" id="IPR011042">
    <property type="entry name" value="6-blade_b-propeller_TolB-like"/>
</dbReference>
<dbReference type="GO" id="GO:0016787">
    <property type="term" value="F:hydrolase activity"/>
    <property type="evidence" value="ECO:0007669"/>
    <property type="project" value="UniProtKB-KW"/>
</dbReference>
<comment type="caution">
    <text evidence="7">The sequence shown here is derived from an EMBL/GenBank/DDBJ whole genome shotgun (WGS) entry which is preliminary data.</text>
</comment>
<dbReference type="Proteomes" id="UP001344906">
    <property type="component" value="Unassembled WGS sequence"/>
</dbReference>
<reference evidence="7 8" key="1">
    <citation type="submission" date="2023-02" db="EMBL/GenBank/DDBJ databases">
        <title>Dictyobacter halimunensis sp. nov., a new member of the class Ktedonobacteria from forest soil in a geothermal area.</title>
        <authorList>
            <person name="Rachmania M.K."/>
            <person name="Ningsih F."/>
            <person name="Sakai Y."/>
            <person name="Yabe S."/>
            <person name="Yokota A."/>
            <person name="Sjamsuridzal W."/>
        </authorList>
    </citation>
    <scope>NUCLEOTIDE SEQUENCE [LARGE SCALE GENOMIC DNA]</scope>
    <source>
        <strain evidence="7 8">S3.2.2.5</strain>
    </source>
</reference>
<dbReference type="Pfam" id="PF00326">
    <property type="entry name" value="Peptidase_S9"/>
    <property type="match status" value="1"/>
</dbReference>
<dbReference type="SUPFAM" id="SSF53474">
    <property type="entry name" value="alpha/beta-Hydrolases"/>
    <property type="match status" value="1"/>
</dbReference>
<dbReference type="PRINTS" id="PR00862">
    <property type="entry name" value="PROLIGOPTASE"/>
</dbReference>
<gene>
    <name evidence="7" type="ORF">KDH_69760</name>
</gene>
<dbReference type="RefSeq" id="WP_338257145.1">
    <property type="nucleotide sequence ID" value="NZ_BSRI01000002.1"/>
</dbReference>
<dbReference type="InterPro" id="IPR001375">
    <property type="entry name" value="Peptidase_S9_cat"/>
</dbReference>
<evidence type="ECO:0000256" key="3">
    <source>
        <dbReference type="ARBA" id="ARBA00032284"/>
    </source>
</evidence>
<dbReference type="PROSITE" id="PS00708">
    <property type="entry name" value="PRO_ENDOPEP_SER"/>
    <property type="match status" value="1"/>
</dbReference>
<organism evidence="7 8">
    <name type="scientific">Dictyobacter halimunensis</name>
    <dbReference type="NCBI Taxonomy" id="3026934"/>
    <lineage>
        <taxon>Bacteria</taxon>
        <taxon>Bacillati</taxon>
        <taxon>Chloroflexota</taxon>
        <taxon>Ktedonobacteria</taxon>
        <taxon>Ktedonobacterales</taxon>
        <taxon>Dictyobacteraceae</taxon>
        <taxon>Dictyobacter</taxon>
    </lineage>
</organism>
<dbReference type="PANTHER" id="PTHR42776:SF27">
    <property type="entry name" value="DIPEPTIDYL PEPTIDASE FAMILY MEMBER 6"/>
    <property type="match status" value="1"/>
</dbReference>
<dbReference type="Gene3D" id="2.130.10.10">
    <property type="entry name" value="YVTN repeat-like/Quinoprotein amine dehydrogenase"/>
    <property type="match status" value="1"/>
</dbReference>
<sequence length="612" mass="67503">MLKKPLLDAAAPWRQRFHAAVLFGAHVARENVARGIVITNKVKHIFQIFAWDVATNELTQLTHRPAGLFQVVLSTDGKYLYYLDDQAGNETGHVVRIPYEGGDPVDLTPDLPPYVVSQESDLYGLTISGSSGVLGGVVAHSNAFHLYCIDVRNETTTGEPRLLYSNSRLAISPVLSYDGDVAVLAVTEHTGKLQYTLKAFDVSSGECLGELEDGADASLDLFAASPLAGDVRVLATSDRSGHMRPLLWNPRTGERHQLLLDDVEGDIKPLDWSADGKRLLLCQFKSAVQHLYIYDLEGGEMRALQHPSGTYTKMQFGPDDSIIATWQNATQATSIVELDGETGNLRRTLIPSDAVPAGRPWRSFTFPSTDGQEIQGWLCVPEGEGPFPTILETHGGPQTVTVERFDAVCQAWVDHGFAFASINYRGSTTFGKQFAEQIWGNPGDLEVEDMVAARQWLVDQGIALPDQVLLTGRSYGGYLTLMALGKYPALWAAGMGGIAVTDRLLQYEYSSDKHKGFIASLFGGTPDEKLEQYRKSSPSTYASRVTAPVQLFQGRNDTRCPARQIEVYEEMLRARGKQIEVIWFDSGHGFTSADDRVTSQERMLRFAYKILD</sequence>
<dbReference type="InterPro" id="IPR015943">
    <property type="entry name" value="WD40/YVTN_repeat-like_dom_sf"/>
</dbReference>
<dbReference type="PANTHER" id="PTHR42776">
    <property type="entry name" value="SERINE PEPTIDASE S9 FAMILY MEMBER"/>
    <property type="match status" value="1"/>
</dbReference>
<evidence type="ECO:0000313" key="8">
    <source>
        <dbReference type="Proteomes" id="UP001344906"/>
    </source>
</evidence>
<proteinExistence type="predicted"/>
<dbReference type="InterPro" id="IPR002471">
    <property type="entry name" value="Pept_S9_AS"/>
</dbReference>